<dbReference type="InterPro" id="IPR036255">
    <property type="entry name" value="YgfB-like_sf"/>
</dbReference>
<dbReference type="Gene3D" id="1.20.120.740">
    <property type="entry name" value="YgfB uncharacterised protein family UPF0149, PF03695"/>
    <property type="match status" value="1"/>
</dbReference>
<dbReference type="EMBL" id="AAOH01000009">
    <property type="protein sequence ID" value="EAR26805.1"/>
    <property type="molecule type" value="Genomic_DNA"/>
</dbReference>
<accession>A4CES6</accession>
<gene>
    <name evidence="1" type="ORF">PTD2_16711</name>
</gene>
<dbReference type="HOGENOM" id="CLU_1395278_0_0_6"/>
<dbReference type="RefSeq" id="WP_009840585.1">
    <property type="nucleotide sequence ID" value="NZ_CH959302.1"/>
</dbReference>
<dbReference type="AlphaFoldDB" id="A4CES6"/>
<dbReference type="InterPro" id="IPR011978">
    <property type="entry name" value="YgfB-like"/>
</dbReference>
<sequence>MQQLYLTPDEKKALADWLASDETAENAMAFAQLQGYLFALICAPEPLDVEVWVKQAVGDDLSLLSQDHLFALMALHNEMSEQVFDTGFQLPDYFKGAHSLSPQMLVQSEAQLWSLGFAQGAKEYTTALLKSDELPEEFATTFSFAYHCLAFLAEPDKLAASATKQGHELAQYCHHMLTLMADFSLGFAELVEAAALASGFFQDDDWQDN</sequence>
<dbReference type="NCBIfam" id="TIGR02292">
    <property type="entry name" value="ygfB_yecA"/>
    <property type="match status" value="1"/>
</dbReference>
<dbReference type="Pfam" id="PF03695">
    <property type="entry name" value="UPF0149"/>
    <property type="match status" value="1"/>
</dbReference>
<dbReference type="eggNOG" id="ENOG502Z9GC">
    <property type="taxonomic scope" value="Bacteria"/>
</dbReference>
<evidence type="ECO:0000313" key="1">
    <source>
        <dbReference type="EMBL" id="EAR26805.1"/>
    </source>
</evidence>
<evidence type="ECO:0000313" key="2">
    <source>
        <dbReference type="Proteomes" id="UP000006201"/>
    </source>
</evidence>
<name>A4CES6_9GAMM</name>
<keyword evidence="2" id="KW-1185">Reference proteome</keyword>
<reference evidence="1 2" key="1">
    <citation type="submission" date="2006-02" db="EMBL/GenBank/DDBJ databases">
        <authorList>
            <person name="Moran M.A."/>
            <person name="Kjelleberg S."/>
            <person name="Egan S."/>
            <person name="Saunders N."/>
            <person name="Thomas T."/>
            <person name="Ferriera S."/>
            <person name="Johnson J."/>
            <person name="Kravitz S."/>
            <person name="Halpern A."/>
            <person name="Remington K."/>
            <person name="Beeson K."/>
            <person name="Tran B."/>
            <person name="Rogers Y.-H."/>
            <person name="Friedman R."/>
            <person name="Venter J.C."/>
        </authorList>
    </citation>
    <scope>NUCLEOTIDE SEQUENCE [LARGE SCALE GENOMIC DNA]</scope>
    <source>
        <strain evidence="1 2">D2</strain>
    </source>
</reference>
<protein>
    <submittedName>
        <fullName evidence="1">Putative orphan protein</fullName>
    </submittedName>
</protein>
<dbReference type="SUPFAM" id="SSF101327">
    <property type="entry name" value="YgfB-like"/>
    <property type="match status" value="1"/>
</dbReference>
<proteinExistence type="predicted"/>
<organism evidence="1 2">
    <name type="scientific">Pseudoalteromonas tunicata D2</name>
    <dbReference type="NCBI Taxonomy" id="87626"/>
    <lineage>
        <taxon>Bacteria</taxon>
        <taxon>Pseudomonadati</taxon>
        <taxon>Pseudomonadota</taxon>
        <taxon>Gammaproteobacteria</taxon>
        <taxon>Alteromonadales</taxon>
        <taxon>Pseudoalteromonadaceae</taxon>
        <taxon>Pseudoalteromonas</taxon>
    </lineage>
</organism>
<comment type="caution">
    <text evidence="1">The sequence shown here is derived from an EMBL/GenBank/DDBJ whole genome shotgun (WGS) entry which is preliminary data.</text>
</comment>
<dbReference type="Proteomes" id="UP000006201">
    <property type="component" value="Unassembled WGS sequence"/>
</dbReference>
<dbReference type="STRING" id="87626.PTD2_16711"/>